<gene>
    <name evidence="2" type="ORF">VOLCADRAFT_99543</name>
</gene>
<feature type="compositionally biased region" description="Basic and acidic residues" evidence="1">
    <location>
        <begin position="14"/>
        <end position="23"/>
    </location>
</feature>
<name>D8UI08_VOLCA</name>
<organism evidence="3">
    <name type="scientific">Volvox carteri f. nagariensis</name>
    <dbReference type="NCBI Taxonomy" id="3068"/>
    <lineage>
        <taxon>Eukaryota</taxon>
        <taxon>Viridiplantae</taxon>
        <taxon>Chlorophyta</taxon>
        <taxon>core chlorophytes</taxon>
        <taxon>Chlorophyceae</taxon>
        <taxon>CS clade</taxon>
        <taxon>Chlamydomonadales</taxon>
        <taxon>Volvocaceae</taxon>
        <taxon>Volvox</taxon>
    </lineage>
</organism>
<sequence length="187" mass="20183">MDIDGFTTTSGRRSAKDQDRDSHDLDQLTALQEFMGLPGDTDPQGYADVPRCRSEDLVCNFAGHQLRALGRSQGLLVLIGRVSRDSEGHLAFPKGEAVKTTSGPERLRFEVAFAVIMAVAISTVAHCFTMSKVVDCNSSGTCVITLEDFIVTIVSKRAQQTGPKGALTEKKPLLKLQPCGKLLSSLT</sequence>
<evidence type="ECO:0000313" key="2">
    <source>
        <dbReference type="EMBL" id="EFJ40671.1"/>
    </source>
</evidence>
<feature type="region of interest" description="Disordered" evidence="1">
    <location>
        <begin position="1"/>
        <end position="23"/>
    </location>
</feature>
<protein>
    <submittedName>
        <fullName evidence="2">Uncharacterized protein</fullName>
    </submittedName>
</protein>
<dbReference type="Proteomes" id="UP000001058">
    <property type="component" value="Unassembled WGS sequence"/>
</dbReference>
<evidence type="ECO:0000313" key="3">
    <source>
        <dbReference type="Proteomes" id="UP000001058"/>
    </source>
</evidence>
<reference evidence="2 3" key="1">
    <citation type="journal article" date="2010" name="Science">
        <title>Genomic analysis of organismal complexity in the multicellular green alga Volvox carteri.</title>
        <authorList>
            <person name="Prochnik S.E."/>
            <person name="Umen J."/>
            <person name="Nedelcu A.M."/>
            <person name="Hallmann A."/>
            <person name="Miller S.M."/>
            <person name="Nishii I."/>
            <person name="Ferris P."/>
            <person name="Kuo A."/>
            <person name="Mitros T."/>
            <person name="Fritz-Laylin L.K."/>
            <person name="Hellsten U."/>
            <person name="Chapman J."/>
            <person name="Simakov O."/>
            <person name="Rensing S.A."/>
            <person name="Terry A."/>
            <person name="Pangilinan J."/>
            <person name="Kapitonov V."/>
            <person name="Jurka J."/>
            <person name="Salamov A."/>
            <person name="Shapiro H."/>
            <person name="Schmutz J."/>
            <person name="Grimwood J."/>
            <person name="Lindquist E."/>
            <person name="Lucas S."/>
            <person name="Grigoriev I.V."/>
            <person name="Schmitt R."/>
            <person name="Kirk D."/>
            <person name="Rokhsar D.S."/>
        </authorList>
    </citation>
    <scope>NUCLEOTIDE SEQUENCE [LARGE SCALE GENOMIC DNA]</scope>
    <source>
        <strain evidence="3">f. Nagariensis / Eve</strain>
    </source>
</reference>
<dbReference type="EMBL" id="GL378410">
    <property type="protein sequence ID" value="EFJ40671.1"/>
    <property type="molecule type" value="Genomic_DNA"/>
</dbReference>
<evidence type="ECO:0000256" key="1">
    <source>
        <dbReference type="SAM" id="MobiDB-lite"/>
    </source>
</evidence>
<dbReference type="RefSeq" id="XP_002958297.1">
    <property type="nucleotide sequence ID" value="XM_002958251.1"/>
</dbReference>
<dbReference type="AlphaFoldDB" id="D8UI08"/>
<accession>D8UI08</accession>
<dbReference type="InParanoid" id="D8UI08"/>
<dbReference type="GeneID" id="9623379"/>
<dbReference type="OrthoDB" id="1923218at2759"/>
<feature type="compositionally biased region" description="Polar residues" evidence="1">
    <location>
        <begin position="1"/>
        <end position="12"/>
    </location>
</feature>
<keyword evidence="3" id="KW-1185">Reference proteome</keyword>
<dbReference type="KEGG" id="vcn:VOLCADRAFT_99543"/>
<proteinExistence type="predicted"/>